<dbReference type="KEGG" id="aex:Astex_1861"/>
<dbReference type="STRING" id="573065.Astex_1861"/>
<proteinExistence type="predicted"/>
<name>E8RRZ9_ASTEC</name>
<protein>
    <submittedName>
        <fullName evidence="1">Uncharacterized protein</fullName>
    </submittedName>
</protein>
<keyword evidence="2" id="KW-1185">Reference proteome</keyword>
<dbReference type="Pfam" id="PF21813">
    <property type="entry name" value="DUF6882"/>
    <property type="match status" value="1"/>
</dbReference>
<dbReference type="InterPro" id="IPR049249">
    <property type="entry name" value="DUF6882"/>
</dbReference>
<dbReference type="EMBL" id="CP002395">
    <property type="protein sequence ID" value="ADU13524.1"/>
    <property type="molecule type" value="Genomic_DNA"/>
</dbReference>
<evidence type="ECO:0000313" key="2">
    <source>
        <dbReference type="Proteomes" id="UP000001492"/>
    </source>
</evidence>
<dbReference type="AlphaFoldDB" id="E8RRZ9"/>
<dbReference type="RefSeq" id="WP_013479354.1">
    <property type="nucleotide sequence ID" value="NC_014816.1"/>
</dbReference>
<reference evidence="2" key="1">
    <citation type="submission" date="2010-12" db="EMBL/GenBank/DDBJ databases">
        <title>Complete sequence of chromosome 1 of Asticcacaulis excentricus CB 48.</title>
        <authorList>
            <consortium name="US DOE Joint Genome Institute"/>
            <person name="Lucas S."/>
            <person name="Copeland A."/>
            <person name="Lapidus A."/>
            <person name="Cheng J.-F."/>
            <person name="Bruce D."/>
            <person name="Goodwin L."/>
            <person name="Pitluck S."/>
            <person name="Teshima H."/>
            <person name="Davenport K."/>
            <person name="Detter J.C."/>
            <person name="Han C."/>
            <person name="Tapia R."/>
            <person name="Land M."/>
            <person name="Hauser L."/>
            <person name="Jeffries C."/>
            <person name="Kyrpides N."/>
            <person name="Ivanova N."/>
            <person name="Ovchinnikova G."/>
            <person name="Brun Y.V."/>
            <person name="Woyke T."/>
        </authorList>
    </citation>
    <scope>NUCLEOTIDE SEQUENCE [LARGE SCALE GENOMIC DNA]</scope>
    <source>
        <strain evidence="2">ATCC 15261 / DSM 4724 / KCTC 12464 / NCIMB 9791 / VKM B-1370 / CB 48</strain>
    </source>
</reference>
<accession>E8RRZ9</accession>
<dbReference type="OrthoDB" id="8439179at2"/>
<sequence>MNAPDWYEDWKHEAFHQLMDKQEILSAQYGISGYPRWDYDVDVGTLIFSDEGVPKVIADIQVVGTTGSKNWMWGVRNSHWPDHVTQDLEKVWQFGLDNEIEELTTTYLEDDELNSLGWEMTAIAVRVLDAVGAYRPQPEGKPGTVFFLLKSIRFAN</sequence>
<dbReference type="Proteomes" id="UP000001492">
    <property type="component" value="Chromosome 1"/>
</dbReference>
<organism evidence="1 2">
    <name type="scientific">Asticcacaulis excentricus (strain ATCC 15261 / DSM 4724 / KCTC 12464 / NCIMB 9791 / VKM B-1370 / CB 48)</name>
    <dbReference type="NCBI Taxonomy" id="573065"/>
    <lineage>
        <taxon>Bacteria</taxon>
        <taxon>Pseudomonadati</taxon>
        <taxon>Pseudomonadota</taxon>
        <taxon>Alphaproteobacteria</taxon>
        <taxon>Caulobacterales</taxon>
        <taxon>Caulobacteraceae</taxon>
        <taxon>Asticcacaulis</taxon>
    </lineage>
</organism>
<evidence type="ECO:0000313" key="1">
    <source>
        <dbReference type="EMBL" id="ADU13524.1"/>
    </source>
</evidence>
<dbReference type="HOGENOM" id="CLU_123911_1_0_5"/>
<gene>
    <name evidence="1" type="ordered locus">Astex_1861</name>
</gene>
<dbReference type="eggNOG" id="ENOG502Z8SY">
    <property type="taxonomic scope" value="Bacteria"/>
</dbReference>